<feature type="domain" description="Protein kinase" evidence="2">
    <location>
        <begin position="157"/>
        <end position="318"/>
    </location>
</feature>
<dbReference type="InParanoid" id="A0A165DEG1"/>
<feature type="region of interest" description="Disordered" evidence="1">
    <location>
        <begin position="88"/>
        <end position="148"/>
    </location>
</feature>
<dbReference type="Gene3D" id="1.10.510.10">
    <property type="entry name" value="Transferase(Phosphotransferase) domain 1"/>
    <property type="match status" value="1"/>
</dbReference>
<dbReference type="OrthoDB" id="427969at2759"/>
<dbReference type="SUPFAM" id="SSF56112">
    <property type="entry name" value="Protein kinase-like (PK-like)"/>
    <property type="match status" value="1"/>
</dbReference>
<feature type="compositionally biased region" description="Basic and acidic residues" evidence="1">
    <location>
        <begin position="114"/>
        <end position="124"/>
    </location>
</feature>
<keyword evidence="4" id="KW-1185">Reference proteome</keyword>
<dbReference type="RefSeq" id="XP_040762445.1">
    <property type="nucleotide sequence ID" value="XM_040914557.1"/>
</dbReference>
<sequence length="318" mass="34955">MERQHLEKNSDQDDGTKPYYSWKLNAFEGVHLAFYGDGLDSTGFTHFVPIHSVGTGDISASTNVTSVGSNESGSSRLNFEMSSSLHGASTNTSISGAANSGGASFPSGAIGRQDSIKETSEDRTTLLGTESLQRPERQPDTATTGCADLPVTPRAGIFLNKQLSVGRYNQVWRGHALVESLGEETIEIVVKIAIDERSGRKLRQELEAYKILHHHPGIAPRCFGLYEDSTGTTILVLEYCGTALEDFDLDLTTREAIYHQVVELHKAGIVHDDLSPCNILLQDNSTVRIADFEEFWPGHRLMWLFHEALLSTSVFEVL</sequence>
<dbReference type="InterPro" id="IPR011009">
    <property type="entry name" value="Kinase-like_dom_sf"/>
</dbReference>
<reference evidence="3 4" key="1">
    <citation type="journal article" date="2016" name="Mol. Biol. Evol.">
        <title>Comparative Genomics of Early-Diverging Mushroom-Forming Fungi Provides Insights into the Origins of Lignocellulose Decay Capabilities.</title>
        <authorList>
            <person name="Nagy L.G."/>
            <person name="Riley R."/>
            <person name="Tritt A."/>
            <person name="Adam C."/>
            <person name="Daum C."/>
            <person name="Floudas D."/>
            <person name="Sun H."/>
            <person name="Yadav J.S."/>
            <person name="Pangilinan J."/>
            <person name="Larsson K.H."/>
            <person name="Matsuura K."/>
            <person name="Barry K."/>
            <person name="Labutti K."/>
            <person name="Kuo R."/>
            <person name="Ohm R.A."/>
            <person name="Bhattacharya S.S."/>
            <person name="Shirouzu T."/>
            <person name="Yoshinaga Y."/>
            <person name="Martin F.M."/>
            <person name="Grigoriev I.V."/>
            <person name="Hibbett D.S."/>
        </authorList>
    </citation>
    <scope>NUCLEOTIDE SEQUENCE [LARGE SCALE GENOMIC DNA]</scope>
    <source>
        <strain evidence="3 4">93-53</strain>
    </source>
</reference>
<dbReference type="InterPro" id="IPR001245">
    <property type="entry name" value="Ser-Thr/Tyr_kinase_cat_dom"/>
</dbReference>
<feature type="compositionally biased region" description="Low complexity" evidence="1">
    <location>
        <begin position="95"/>
        <end position="109"/>
    </location>
</feature>
<dbReference type="Pfam" id="PF07714">
    <property type="entry name" value="PK_Tyr_Ser-Thr"/>
    <property type="match status" value="1"/>
</dbReference>
<dbReference type="PROSITE" id="PS00109">
    <property type="entry name" value="PROTEIN_KINASE_TYR"/>
    <property type="match status" value="1"/>
</dbReference>
<dbReference type="InterPro" id="IPR000719">
    <property type="entry name" value="Prot_kinase_dom"/>
</dbReference>
<gene>
    <name evidence="3" type="ORF">LAESUDRAFT_814046</name>
</gene>
<dbReference type="PROSITE" id="PS50011">
    <property type="entry name" value="PROTEIN_KINASE_DOM"/>
    <property type="match status" value="1"/>
</dbReference>
<dbReference type="GO" id="GO:0005524">
    <property type="term" value="F:ATP binding"/>
    <property type="evidence" value="ECO:0007669"/>
    <property type="project" value="InterPro"/>
</dbReference>
<dbReference type="GeneID" id="63831584"/>
<dbReference type="GO" id="GO:0004672">
    <property type="term" value="F:protein kinase activity"/>
    <property type="evidence" value="ECO:0007669"/>
    <property type="project" value="InterPro"/>
</dbReference>
<evidence type="ECO:0000313" key="4">
    <source>
        <dbReference type="Proteomes" id="UP000076871"/>
    </source>
</evidence>
<accession>A0A165DEG1</accession>
<proteinExistence type="predicted"/>
<evidence type="ECO:0000313" key="3">
    <source>
        <dbReference type="EMBL" id="KZT04705.1"/>
    </source>
</evidence>
<name>A0A165DEG1_9APHY</name>
<dbReference type="STRING" id="1314785.A0A165DEG1"/>
<dbReference type="AlphaFoldDB" id="A0A165DEG1"/>
<evidence type="ECO:0000256" key="1">
    <source>
        <dbReference type="SAM" id="MobiDB-lite"/>
    </source>
</evidence>
<dbReference type="EMBL" id="KV427635">
    <property type="protein sequence ID" value="KZT04705.1"/>
    <property type="molecule type" value="Genomic_DNA"/>
</dbReference>
<organism evidence="3 4">
    <name type="scientific">Laetiporus sulphureus 93-53</name>
    <dbReference type="NCBI Taxonomy" id="1314785"/>
    <lineage>
        <taxon>Eukaryota</taxon>
        <taxon>Fungi</taxon>
        <taxon>Dikarya</taxon>
        <taxon>Basidiomycota</taxon>
        <taxon>Agaricomycotina</taxon>
        <taxon>Agaricomycetes</taxon>
        <taxon>Polyporales</taxon>
        <taxon>Laetiporus</taxon>
    </lineage>
</organism>
<protein>
    <recommendedName>
        <fullName evidence="2">Protein kinase domain-containing protein</fullName>
    </recommendedName>
</protein>
<dbReference type="InterPro" id="IPR008266">
    <property type="entry name" value="Tyr_kinase_AS"/>
</dbReference>
<dbReference type="Proteomes" id="UP000076871">
    <property type="component" value="Unassembled WGS sequence"/>
</dbReference>
<evidence type="ECO:0000259" key="2">
    <source>
        <dbReference type="PROSITE" id="PS50011"/>
    </source>
</evidence>